<keyword evidence="3" id="KW-1185">Reference proteome</keyword>
<evidence type="ECO:0000313" key="2">
    <source>
        <dbReference type="EMBL" id="RAK42196.1"/>
    </source>
</evidence>
<evidence type="ECO:0000259" key="1">
    <source>
        <dbReference type="Pfam" id="PF14062"/>
    </source>
</evidence>
<proteinExistence type="predicted"/>
<sequence>MMGLPEIAVVLRGTTLADLPIQEGPAGALVVSGIGADGLHEAWREAHALLPVTGRWPMLITTDFDDALLEPRPLDAAALTALDRAARTVDPWPIFQDGDDDAPDVELSFYTQGQYGVDVTADVLPTVGPDAGTQQLLRTAYDHVLSDPGLTDQVREGTRSVVSTDYWFVPDEVSLLLLPTASSWLAPYWAGFFGALGREGDLAAVLWQWQQRWDARLVACWDTMLQFEVHRPPVPGDDAWAAARQLLALGPNFDIQQWELAVAVTEGDAWFVHNRP</sequence>
<reference evidence="2 3" key="1">
    <citation type="submission" date="2018-06" db="EMBL/GenBank/DDBJ databases">
        <title>Genomic Encyclopedia of Type Strains, Phase III (KMG-III): the genomes of soil and plant-associated and newly described type strains.</title>
        <authorList>
            <person name="Whitman W."/>
        </authorList>
    </citation>
    <scope>NUCLEOTIDE SEQUENCE [LARGE SCALE GENOMIC DNA]</scope>
    <source>
        <strain evidence="2 3">CGMCC 4.7090</strain>
    </source>
</reference>
<dbReference type="AlphaFoldDB" id="A0A327ZJN6"/>
<dbReference type="EMBL" id="QLMJ01000002">
    <property type="protein sequence ID" value="RAK42196.1"/>
    <property type="molecule type" value="Genomic_DNA"/>
</dbReference>
<feature type="domain" description="DUF4253" evidence="1">
    <location>
        <begin position="175"/>
        <end position="271"/>
    </location>
</feature>
<protein>
    <submittedName>
        <fullName evidence="2">Uncharacterized protein DUF4253</fullName>
    </submittedName>
</protein>
<gene>
    <name evidence="2" type="ORF">B0I29_10217</name>
</gene>
<accession>A0A327ZJN6</accession>
<name>A0A327ZJN6_9ACTN</name>
<evidence type="ECO:0000313" key="3">
    <source>
        <dbReference type="Proteomes" id="UP000249341"/>
    </source>
</evidence>
<dbReference type="Pfam" id="PF14062">
    <property type="entry name" value="DUF4253"/>
    <property type="match status" value="1"/>
</dbReference>
<organism evidence="2 3">
    <name type="scientific">Actinoplanes lutulentus</name>
    <dbReference type="NCBI Taxonomy" id="1287878"/>
    <lineage>
        <taxon>Bacteria</taxon>
        <taxon>Bacillati</taxon>
        <taxon>Actinomycetota</taxon>
        <taxon>Actinomycetes</taxon>
        <taxon>Micromonosporales</taxon>
        <taxon>Micromonosporaceae</taxon>
        <taxon>Actinoplanes</taxon>
    </lineage>
</organism>
<comment type="caution">
    <text evidence="2">The sequence shown here is derived from an EMBL/GenBank/DDBJ whole genome shotgun (WGS) entry which is preliminary data.</text>
</comment>
<dbReference type="RefSeq" id="WP_181557677.1">
    <property type="nucleotide sequence ID" value="NZ_QLMJ01000002.1"/>
</dbReference>
<dbReference type="Proteomes" id="UP000249341">
    <property type="component" value="Unassembled WGS sequence"/>
</dbReference>
<dbReference type="InterPro" id="IPR025349">
    <property type="entry name" value="DUF4253"/>
</dbReference>